<keyword evidence="2" id="KW-1185">Reference proteome</keyword>
<dbReference type="STRING" id="1147741.A0A0R3RWY6"/>
<dbReference type="PROSITE" id="PS50822">
    <property type="entry name" value="PIWI"/>
    <property type="match status" value="1"/>
</dbReference>
<dbReference type="Gene3D" id="3.30.420.10">
    <property type="entry name" value="Ribonuclease H-like superfamily/Ribonuclease H"/>
    <property type="match status" value="1"/>
</dbReference>
<dbReference type="SUPFAM" id="SSF101690">
    <property type="entry name" value="PAZ domain"/>
    <property type="match status" value="1"/>
</dbReference>
<dbReference type="InterPro" id="IPR036085">
    <property type="entry name" value="PAZ_dom_sf"/>
</dbReference>
<dbReference type="InterPro" id="IPR003165">
    <property type="entry name" value="Piwi"/>
</dbReference>
<proteinExistence type="predicted"/>
<dbReference type="WBParaSite" id="EEL_0000670401-mRNA-1">
    <property type="protein sequence ID" value="EEL_0000670401-mRNA-1"/>
    <property type="gene ID" value="EEL_0000670401"/>
</dbReference>
<dbReference type="InterPro" id="IPR012337">
    <property type="entry name" value="RNaseH-like_sf"/>
</dbReference>
<dbReference type="InterPro" id="IPR036397">
    <property type="entry name" value="RNaseH_sf"/>
</dbReference>
<dbReference type="Pfam" id="PF02171">
    <property type="entry name" value="Piwi"/>
    <property type="match status" value="1"/>
</dbReference>
<feature type="domain" description="Piwi" evidence="1">
    <location>
        <begin position="881"/>
        <end position="1122"/>
    </location>
</feature>
<dbReference type="SUPFAM" id="SSF53098">
    <property type="entry name" value="Ribonuclease H-like"/>
    <property type="match status" value="1"/>
</dbReference>
<evidence type="ECO:0000313" key="3">
    <source>
        <dbReference type="WBParaSite" id="EEL_0000670401-mRNA-1"/>
    </source>
</evidence>
<dbReference type="PANTHER" id="PTHR22891">
    <property type="entry name" value="EUKARYOTIC TRANSLATION INITIATION FACTOR 2C"/>
    <property type="match status" value="1"/>
</dbReference>
<name>A0A0R3RWY6_9BILA</name>
<dbReference type="AlphaFoldDB" id="A0A0R3RWY6"/>
<organism evidence="2 3">
    <name type="scientific">Elaeophora elaphi</name>
    <dbReference type="NCBI Taxonomy" id="1147741"/>
    <lineage>
        <taxon>Eukaryota</taxon>
        <taxon>Metazoa</taxon>
        <taxon>Ecdysozoa</taxon>
        <taxon>Nematoda</taxon>
        <taxon>Chromadorea</taxon>
        <taxon>Rhabditida</taxon>
        <taxon>Spirurina</taxon>
        <taxon>Spiruromorpha</taxon>
        <taxon>Filarioidea</taxon>
        <taxon>Onchocercidae</taxon>
        <taxon>Elaeophora</taxon>
    </lineage>
</organism>
<dbReference type="Gene3D" id="2.170.260.10">
    <property type="entry name" value="paz domain"/>
    <property type="match status" value="1"/>
</dbReference>
<dbReference type="Gene3D" id="3.40.50.2300">
    <property type="match status" value="1"/>
</dbReference>
<dbReference type="Proteomes" id="UP000050640">
    <property type="component" value="Unplaced"/>
</dbReference>
<sequence>MVTIGDSCGQIHLVLIALPRTSGTISYSAIVVLLIDSVTHTELIVISVRCAESSMLMSPVLPSERDSIAVFRPRGRGRRQPYLNGPSTTLKLGTVGGEEMEMVGKEVWTCTTPEAFLGQYSISKRIDMAVSVDSSSLQSTLCRKNASALQSTIRESTPPSASDDSFSAPEGAIGCCDSVRSSVITNDCRSQTSLNDLIDSDLLEVENPTIHQRMELRHSSRIRSDRNIFRSRRLAPCLMAPKLPPACQRETVIVKTNIYPLEVENRIVYRYDVKMCASRADTSMERTTDLCRGDRDDSGVTARHHKCMLLMKRALELYRVLNESGAYLYDLSNTLFTNEPLNKEMLPRLKISMEQLTPELRDLIGACDVFIEITPCAESAHTFNVNDYRDSVTNDLARQDRSFRQFFEILTNNSALQKGTHYAFGCGKLFLVDGKKYNLERQSLSGSRTLVTGVDKGIRIIERSDGSIIPALVIDLKKAAFFDAVPLADMVHKVLMKNDSCTLSHLDANQFNHFVRKLNDIIRDLRLEHSNCASKSFIASGLSDKPVGQIRHARCFCFCASYIFMCFIFICLFLHNFCGFKLSVGKNTPSIPMLQYYKQQGYHIRADWPAVRLITNFGISYFPIEILRVASYQRVPVSKQTPSQMKDTIKACAMLPHARFLDIGRSLRALDLDGTAHYNPFMAAFGVRVSSTPVTVEGHRRLAPKVQYCDAQGMPTVIDVDPKNANWRMIGKEYLIGAGLRRWFMFYNDARDRDMVMTFAKALVRECCRKGMQVLDPVIKIVQHEQLEAIFKQIRETNLNERIFVMYIDSLDDTHDDLKLYEALYRIITQHIHGSRAREAPKKMATLENIVNKLNCKNFGQCYGVVPESFATNKWISTGKTLIIGYDVCHPDPQPKHERRMRVPPSQPSVLGISFNGAPCPETFIGDYSFQEPRKEQVTSSILEERIFWILSLFYRNRNSVLPETVIITRDGVSEGQFRMVMESEIEAIRQGMRNFGKERAGTDNYSPNVVCIIACKRHNKRFAIENGRSLGNCLPLTVIDKDITRADTTEFFMQSHKVIKGTGKLPAYSMPINEANLTMDEAQSLMMALCFTHQIVNQSISIPEPIYQADEWAKRGRNNFKAMLRRVGGKENLPTLDSGSIDWNRVTRRLCYMDTEMELTRANA</sequence>
<reference evidence="3" key="1">
    <citation type="submission" date="2017-02" db="UniProtKB">
        <authorList>
            <consortium name="WormBaseParasite"/>
        </authorList>
    </citation>
    <scope>IDENTIFICATION</scope>
</reference>
<protein>
    <submittedName>
        <fullName evidence="3">Piwi domain-containing protein</fullName>
    </submittedName>
</protein>
<evidence type="ECO:0000259" key="1">
    <source>
        <dbReference type="PROSITE" id="PS50822"/>
    </source>
</evidence>
<dbReference type="SMART" id="SM00950">
    <property type="entry name" value="Piwi"/>
    <property type="match status" value="1"/>
</dbReference>
<dbReference type="GO" id="GO:0003676">
    <property type="term" value="F:nucleic acid binding"/>
    <property type="evidence" value="ECO:0007669"/>
    <property type="project" value="InterPro"/>
</dbReference>
<accession>A0A0R3RWY6</accession>
<evidence type="ECO:0000313" key="2">
    <source>
        <dbReference type="Proteomes" id="UP000050640"/>
    </source>
</evidence>